<dbReference type="Proteomes" id="UP001058072">
    <property type="component" value="Chromosome"/>
</dbReference>
<comment type="similarity">
    <text evidence="1 12">Belongs to the Nth/MutY family.</text>
</comment>
<dbReference type="InterPro" id="IPR000445">
    <property type="entry name" value="HhH_motif"/>
</dbReference>
<evidence type="ECO:0000313" key="14">
    <source>
        <dbReference type="EMBL" id="UUF05900.1"/>
    </source>
</evidence>
<dbReference type="PANTHER" id="PTHR10359:SF18">
    <property type="entry name" value="ENDONUCLEASE III"/>
    <property type="match status" value="1"/>
</dbReference>
<keyword evidence="8 12" id="KW-0238">DNA-binding</keyword>
<keyword evidence="6 12" id="KW-0408">Iron</keyword>
<evidence type="ECO:0000256" key="4">
    <source>
        <dbReference type="ARBA" id="ARBA00022763"/>
    </source>
</evidence>
<dbReference type="GO" id="GO:0003677">
    <property type="term" value="F:DNA binding"/>
    <property type="evidence" value="ECO:0007669"/>
    <property type="project" value="UniProtKB-UniRule"/>
</dbReference>
<dbReference type="CDD" id="cd00056">
    <property type="entry name" value="ENDO3c"/>
    <property type="match status" value="1"/>
</dbReference>
<organism evidence="15 17">
    <name type="scientific">Turicibacter bilis</name>
    <dbReference type="NCBI Taxonomy" id="2735723"/>
    <lineage>
        <taxon>Bacteria</taxon>
        <taxon>Bacillati</taxon>
        <taxon>Bacillota</taxon>
        <taxon>Erysipelotrichia</taxon>
        <taxon>Erysipelotrichales</taxon>
        <taxon>Turicibacteraceae</taxon>
        <taxon>Turicibacter</taxon>
    </lineage>
</organism>
<evidence type="ECO:0000256" key="7">
    <source>
        <dbReference type="ARBA" id="ARBA00023014"/>
    </source>
</evidence>
<proteinExistence type="inferred from homology"/>
<dbReference type="InterPro" id="IPR011257">
    <property type="entry name" value="DNA_glycosylase"/>
</dbReference>
<dbReference type="EC" id="4.2.99.18" evidence="12"/>
<dbReference type="FunFam" id="1.10.340.30:FF:000001">
    <property type="entry name" value="Endonuclease III"/>
    <property type="match status" value="1"/>
</dbReference>
<evidence type="ECO:0000256" key="12">
    <source>
        <dbReference type="HAMAP-Rule" id="MF_00942"/>
    </source>
</evidence>
<dbReference type="GO" id="GO:0051539">
    <property type="term" value="F:4 iron, 4 sulfur cluster binding"/>
    <property type="evidence" value="ECO:0007669"/>
    <property type="project" value="UniProtKB-UniRule"/>
</dbReference>
<dbReference type="Gene3D" id="1.10.1670.10">
    <property type="entry name" value="Helix-hairpin-Helix base-excision DNA repair enzymes (C-terminal)"/>
    <property type="match status" value="1"/>
</dbReference>
<dbReference type="InterPro" id="IPR004036">
    <property type="entry name" value="Endonuclease-III-like_CS2"/>
</dbReference>
<comment type="function">
    <text evidence="12">DNA repair enzyme that has both DNA N-glycosylase activity and AP-lyase activity. The DNA N-glycosylase activity releases various damaged pyrimidines from DNA by cleaving the N-glycosidic bond, leaving an AP (apurinic/apyrimidinic) site. The AP-lyase activity cleaves the phosphodiester bond 3' to the AP site by a beta-elimination, leaving a 3'-terminal unsaturated sugar and a product with a terminal 5'-phosphate.</text>
</comment>
<keyword evidence="5 12" id="KW-0378">Hydrolase</keyword>
<sequence length="216" mass="24690">MVSKKKAAEMIDVMEELFPDAHCELNFKNEFELVLAVLLSAQTTDKSVNKLTATLFEKYKTPQDYLNVTLEELEQDIKTIGLYRSKAKNIQALCRLLLEEYNGVVPNTFEELVKLPGVGRKTANVVLSVGFDVPRIAVDTHVDRISKRLGFAKADDTVLDVEHKLMRLIKEERWSKSHHLMIFFGRYHCTAKNPKCETCPLFTSCKEGKRLIKKAK</sequence>
<comment type="catalytic activity">
    <reaction evidence="12">
        <text>2'-deoxyribonucleotide-(2'-deoxyribose 5'-phosphate)-2'-deoxyribonucleotide-DNA = a 3'-end 2'-deoxyribonucleotide-(2,3-dehydro-2,3-deoxyribose 5'-phosphate)-DNA + a 5'-end 5'-phospho-2'-deoxyribonucleoside-DNA + H(+)</text>
        <dbReference type="Rhea" id="RHEA:66592"/>
        <dbReference type="Rhea" id="RHEA-COMP:13180"/>
        <dbReference type="Rhea" id="RHEA-COMP:16897"/>
        <dbReference type="Rhea" id="RHEA-COMP:17067"/>
        <dbReference type="ChEBI" id="CHEBI:15378"/>
        <dbReference type="ChEBI" id="CHEBI:136412"/>
        <dbReference type="ChEBI" id="CHEBI:157695"/>
        <dbReference type="ChEBI" id="CHEBI:167181"/>
        <dbReference type="EC" id="4.2.99.18"/>
    </reaction>
</comment>
<evidence type="ECO:0000256" key="6">
    <source>
        <dbReference type="ARBA" id="ARBA00023004"/>
    </source>
</evidence>
<reference evidence="15 16" key="1">
    <citation type="submission" date="2021-03" db="EMBL/GenBank/DDBJ databases">
        <title>Comparative Genomics and Metabolomics in the genus Turicibacter.</title>
        <authorList>
            <person name="Maki J."/>
            <person name="Looft T."/>
        </authorList>
    </citation>
    <scope>NUCLEOTIDE SEQUENCE</scope>
    <source>
        <strain evidence="15">ISU324</strain>
        <strain evidence="14 16">MMM721</strain>
    </source>
</reference>
<dbReference type="InterPro" id="IPR004035">
    <property type="entry name" value="Endouclease-III_FeS-bd_BS"/>
</dbReference>
<dbReference type="AlphaFoldDB" id="A0A9Q9FER4"/>
<dbReference type="Gene3D" id="1.10.340.30">
    <property type="entry name" value="Hypothetical protein, domain 2"/>
    <property type="match status" value="1"/>
</dbReference>
<dbReference type="GO" id="GO:0140078">
    <property type="term" value="F:class I DNA-(apurinic or apyrimidinic site) endonuclease activity"/>
    <property type="evidence" value="ECO:0007669"/>
    <property type="project" value="UniProtKB-EC"/>
</dbReference>
<dbReference type="InterPro" id="IPR003265">
    <property type="entry name" value="HhH-GPD_domain"/>
</dbReference>
<dbReference type="GO" id="GO:0006285">
    <property type="term" value="P:base-excision repair, AP site formation"/>
    <property type="evidence" value="ECO:0007669"/>
    <property type="project" value="TreeGrafter"/>
</dbReference>
<dbReference type="Pfam" id="PF00730">
    <property type="entry name" value="HhH-GPD"/>
    <property type="match status" value="1"/>
</dbReference>
<feature type="binding site" evidence="12">
    <location>
        <position position="199"/>
    </location>
    <ligand>
        <name>[4Fe-4S] cluster</name>
        <dbReference type="ChEBI" id="CHEBI:49883"/>
    </ligand>
</feature>
<feature type="domain" description="HhH-GPD" evidence="13">
    <location>
        <begin position="39"/>
        <end position="187"/>
    </location>
</feature>
<dbReference type="InterPro" id="IPR023170">
    <property type="entry name" value="HhH_base_excis_C"/>
</dbReference>
<dbReference type="GO" id="GO:0019104">
    <property type="term" value="F:DNA N-glycosylase activity"/>
    <property type="evidence" value="ECO:0007669"/>
    <property type="project" value="UniProtKB-UniRule"/>
</dbReference>
<feature type="binding site" evidence="12">
    <location>
        <position position="205"/>
    </location>
    <ligand>
        <name>[4Fe-4S] cluster</name>
        <dbReference type="ChEBI" id="CHEBI:49883"/>
    </ligand>
</feature>
<dbReference type="NCBIfam" id="TIGR01083">
    <property type="entry name" value="nth"/>
    <property type="match status" value="1"/>
</dbReference>
<comment type="cofactor">
    <cofactor evidence="12">
        <name>[4Fe-4S] cluster</name>
        <dbReference type="ChEBI" id="CHEBI:49883"/>
    </cofactor>
    <text evidence="12">Binds 1 [4Fe-4S] cluster.</text>
</comment>
<keyword evidence="7 12" id="KW-0411">Iron-sulfur</keyword>
<keyword evidence="16" id="KW-1185">Reference proteome</keyword>
<evidence type="ECO:0000256" key="9">
    <source>
        <dbReference type="ARBA" id="ARBA00023204"/>
    </source>
</evidence>
<evidence type="ECO:0000256" key="11">
    <source>
        <dbReference type="ARBA" id="ARBA00023295"/>
    </source>
</evidence>
<evidence type="ECO:0000313" key="15">
    <source>
        <dbReference type="EMBL" id="UUF08653.1"/>
    </source>
</evidence>
<dbReference type="PROSITE" id="PS01155">
    <property type="entry name" value="ENDONUCLEASE_III_2"/>
    <property type="match status" value="1"/>
</dbReference>
<keyword evidence="4 12" id="KW-0227">DNA damage</keyword>
<dbReference type="SMART" id="SM00478">
    <property type="entry name" value="ENDO3c"/>
    <property type="match status" value="1"/>
</dbReference>
<dbReference type="Proteomes" id="UP001058016">
    <property type="component" value="Chromosome"/>
</dbReference>
<evidence type="ECO:0000259" key="13">
    <source>
        <dbReference type="SMART" id="SM00478"/>
    </source>
</evidence>
<dbReference type="Pfam" id="PF00633">
    <property type="entry name" value="HHH"/>
    <property type="match status" value="1"/>
</dbReference>
<dbReference type="InterPro" id="IPR003651">
    <property type="entry name" value="Endonuclease3_FeS-loop_motif"/>
</dbReference>
<dbReference type="InterPro" id="IPR005759">
    <property type="entry name" value="Nth"/>
</dbReference>
<keyword evidence="15" id="KW-0255">Endonuclease</keyword>
<evidence type="ECO:0000256" key="3">
    <source>
        <dbReference type="ARBA" id="ARBA00022723"/>
    </source>
</evidence>
<evidence type="ECO:0000256" key="2">
    <source>
        <dbReference type="ARBA" id="ARBA00022485"/>
    </source>
</evidence>
<keyword evidence="15" id="KW-0540">Nuclease</keyword>
<keyword evidence="11 12" id="KW-0326">Glycosidase</keyword>
<dbReference type="PIRSF" id="PIRSF001435">
    <property type="entry name" value="Nth"/>
    <property type="match status" value="1"/>
</dbReference>
<dbReference type="HAMAP" id="MF_00942">
    <property type="entry name" value="Nth"/>
    <property type="match status" value="1"/>
</dbReference>
<dbReference type="EMBL" id="CP071249">
    <property type="protein sequence ID" value="UUF05900.1"/>
    <property type="molecule type" value="Genomic_DNA"/>
</dbReference>
<dbReference type="SUPFAM" id="SSF48150">
    <property type="entry name" value="DNA-glycosylase"/>
    <property type="match status" value="1"/>
</dbReference>
<gene>
    <name evidence="12 15" type="primary">nth</name>
    <name evidence="14" type="ORF">J0J69_12840</name>
    <name evidence="15" type="ORF">J0J70_01105</name>
</gene>
<evidence type="ECO:0000313" key="17">
    <source>
        <dbReference type="Proteomes" id="UP001058072"/>
    </source>
</evidence>
<evidence type="ECO:0000313" key="16">
    <source>
        <dbReference type="Proteomes" id="UP001058016"/>
    </source>
</evidence>
<dbReference type="FunFam" id="1.10.1670.10:FF:000001">
    <property type="entry name" value="Endonuclease III"/>
    <property type="match status" value="1"/>
</dbReference>
<feature type="binding site" evidence="12">
    <location>
        <position position="196"/>
    </location>
    <ligand>
        <name>[4Fe-4S] cluster</name>
        <dbReference type="ChEBI" id="CHEBI:49883"/>
    </ligand>
</feature>
<evidence type="ECO:0000256" key="10">
    <source>
        <dbReference type="ARBA" id="ARBA00023239"/>
    </source>
</evidence>
<protein>
    <recommendedName>
        <fullName evidence="12">Endonuclease III</fullName>
        <ecNumber evidence="12">4.2.99.18</ecNumber>
    </recommendedName>
    <alternativeName>
        <fullName evidence="12">DNA-(apurinic or apyrimidinic site) lyase</fullName>
    </alternativeName>
</protein>
<dbReference type="RefSeq" id="WP_068759482.1">
    <property type="nucleotide sequence ID" value="NZ_CP071249.1"/>
</dbReference>
<keyword evidence="9 12" id="KW-0234">DNA repair</keyword>
<keyword evidence="2 12" id="KW-0004">4Fe-4S</keyword>
<keyword evidence="10 12" id="KW-0456">Lyase</keyword>
<evidence type="ECO:0000256" key="8">
    <source>
        <dbReference type="ARBA" id="ARBA00023125"/>
    </source>
</evidence>
<evidence type="ECO:0000256" key="1">
    <source>
        <dbReference type="ARBA" id="ARBA00008343"/>
    </source>
</evidence>
<dbReference type="PROSITE" id="PS00764">
    <property type="entry name" value="ENDONUCLEASE_III_1"/>
    <property type="match status" value="1"/>
</dbReference>
<keyword evidence="3 12" id="KW-0479">Metal-binding</keyword>
<accession>A0A9Q9FER4</accession>
<dbReference type="EMBL" id="CP071250">
    <property type="protein sequence ID" value="UUF08653.1"/>
    <property type="molecule type" value="Genomic_DNA"/>
</dbReference>
<dbReference type="PANTHER" id="PTHR10359">
    <property type="entry name" value="A/G-SPECIFIC ADENINE GLYCOSYLASE/ENDONUCLEASE III"/>
    <property type="match status" value="1"/>
</dbReference>
<feature type="binding site" evidence="12">
    <location>
        <position position="189"/>
    </location>
    <ligand>
        <name>[4Fe-4S] cluster</name>
        <dbReference type="ChEBI" id="CHEBI:49883"/>
    </ligand>
</feature>
<dbReference type="GO" id="GO:0046872">
    <property type="term" value="F:metal ion binding"/>
    <property type="evidence" value="ECO:0007669"/>
    <property type="project" value="UniProtKB-KW"/>
</dbReference>
<name>A0A9Q9FER4_9FIRM</name>
<evidence type="ECO:0000256" key="5">
    <source>
        <dbReference type="ARBA" id="ARBA00022801"/>
    </source>
</evidence>
<dbReference type="Pfam" id="PF10576">
    <property type="entry name" value="EndIII_4Fe-2S"/>
    <property type="match status" value="1"/>
</dbReference>